<keyword evidence="3" id="KW-1133">Transmembrane helix</keyword>
<dbReference type="InterPro" id="IPR029787">
    <property type="entry name" value="Nucleotide_cyclase"/>
</dbReference>
<dbReference type="CDD" id="cd12914">
    <property type="entry name" value="PDC1_DGC_like"/>
    <property type="match status" value="1"/>
</dbReference>
<dbReference type="EMBL" id="LJYG01000110">
    <property type="protein sequence ID" value="KRQ02384.1"/>
    <property type="molecule type" value="Genomic_DNA"/>
</dbReference>
<dbReference type="PROSITE" id="PS50112">
    <property type="entry name" value="PAS"/>
    <property type="match status" value="1"/>
</dbReference>
<dbReference type="InterPro" id="IPR000014">
    <property type="entry name" value="PAS"/>
</dbReference>
<dbReference type="SUPFAM" id="SSF55073">
    <property type="entry name" value="Nucleotide cyclase"/>
    <property type="match status" value="1"/>
</dbReference>
<dbReference type="GO" id="GO:0005886">
    <property type="term" value="C:plasma membrane"/>
    <property type="evidence" value="ECO:0007669"/>
    <property type="project" value="TreeGrafter"/>
</dbReference>
<feature type="transmembrane region" description="Helical" evidence="3">
    <location>
        <begin position="292"/>
        <end position="310"/>
    </location>
</feature>
<dbReference type="CDD" id="cd00130">
    <property type="entry name" value="PAS"/>
    <property type="match status" value="1"/>
</dbReference>
<dbReference type="SUPFAM" id="SSF55785">
    <property type="entry name" value="PYP-like sensor domain (PAS domain)"/>
    <property type="match status" value="1"/>
</dbReference>
<evidence type="ECO:0000313" key="7">
    <source>
        <dbReference type="EMBL" id="KRQ02384.1"/>
    </source>
</evidence>
<evidence type="ECO:0000259" key="5">
    <source>
        <dbReference type="PROSITE" id="PS50113"/>
    </source>
</evidence>
<dbReference type="FunFam" id="3.30.70.270:FF:000001">
    <property type="entry name" value="Diguanylate cyclase domain protein"/>
    <property type="match status" value="1"/>
</dbReference>
<protein>
    <recommendedName>
        <fullName evidence="1">diguanylate cyclase</fullName>
        <ecNumber evidence="1">2.7.7.65</ecNumber>
    </recommendedName>
</protein>
<dbReference type="CDD" id="cd12915">
    <property type="entry name" value="PDC2_DGC_like"/>
    <property type="match status" value="1"/>
</dbReference>
<sequence length="634" mass="69406">MNVVSLRAGWSRLPLRAAAFVVLTCVAILGVSGWREWAARDQVLRGAETEMANVARSLTQHAEDSLDLLDSGVVGVVSRLEMDGTDPSTIAKLGNVLDARKKAVARIHSLAIIDDRGNWLTSPGAIASTFSDDMFFRHHQLSPKREAFVGHPVKSLLDGQSVVTLSRRFNKPDGSFGGVVLATISAGYLSHFYEQFEIGRNSSIALVHGDGLIIARNPNNERFVGRSVGDGPLFRDPSLQRPSGAYHFKSPLDGVQRVSFFKRSSSYPLVVLATVDKDELLAPWRAAAISRMLHVLALVMLIAIIGAVLVRQLQRGQRMAAALIEKEAYFRLLAEGSSDMVTRIGLDERLRYVSPSSNRVVGWRPNQLIGTEALAGIHPEDRPHVQTIIDAMKRGDMEEARVTYRNVHRQKSEVWLESTMRVTRKENGTVDGVVAISRDITEQKNLETRLETLAIEDSLTGLANRRRFDERLKEEWARAYRDRSSLGLLMIDVDHFKAYNDEYGHPAGDACLRVVAKTIAAEVQRGGDLAARYGGEEFAMLLPNTDAAGCARLGERIRNAIRDAGLVHASNPAGPCVTVSVGGATCRPAVERTAGTSSLVEAADRALYAAKDAGRDRLMMSGEVMNLLPRASGQ</sequence>
<dbReference type="InterPro" id="IPR054327">
    <property type="entry name" value="His-kinase-like_sensor"/>
</dbReference>
<feature type="domain" description="GGDEF" evidence="6">
    <location>
        <begin position="484"/>
        <end position="623"/>
    </location>
</feature>
<organism evidence="7 8">
    <name type="scientific">Bradyrhizobium manausense</name>
    <dbReference type="NCBI Taxonomy" id="989370"/>
    <lineage>
        <taxon>Bacteria</taxon>
        <taxon>Pseudomonadati</taxon>
        <taxon>Pseudomonadota</taxon>
        <taxon>Alphaproteobacteria</taxon>
        <taxon>Hyphomicrobiales</taxon>
        <taxon>Nitrobacteraceae</taxon>
        <taxon>Bradyrhizobium</taxon>
    </lineage>
</organism>
<dbReference type="GO" id="GO:1902201">
    <property type="term" value="P:negative regulation of bacterial-type flagellum-dependent cell motility"/>
    <property type="evidence" value="ECO:0007669"/>
    <property type="project" value="TreeGrafter"/>
</dbReference>
<dbReference type="NCBIfam" id="TIGR00229">
    <property type="entry name" value="sensory_box"/>
    <property type="match status" value="1"/>
</dbReference>
<dbReference type="Pfam" id="PF08447">
    <property type="entry name" value="PAS_3"/>
    <property type="match status" value="1"/>
</dbReference>
<evidence type="ECO:0000256" key="1">
    <source>
        <dbReference type="ARBA" id="ARBA00012528"/>
    </source>
</evidence>
<feature type="domain" description="PAS" evidence="4">
    <location>
        <begin position="326"/>
        <end position="396"/>
    </location>
</feature>
<feature type="domain" description="PAC" evidence="5">
    <location>
        <begin position="400"/>
        <end position="452"/>
    </location>
</feature>
<keyword evidence="3" id="KW-0812">Transmembrane</keyword>
<dbReference type="PROSITE" id="PS50113">
    <property type="entry name" value="PAC"/>
    <property type="match status" value="1"/>
</dbReference>
<dbReference type="InterPro" id="IPR001610">
    <property type="entry name" value="PAC"/>
</dbReference>
<dbReference type="SMART" id="SM00086">
    <property type="entry name" value="PAC"/>
    <property type="match status" value="1"/>
</dbReference>
<dbReference type="SMART" id="SM00267">
    <property type="entry name" value="GGDEF"/>
    <property type="match status" value="1"/>
</dbReference>
<dbReference type="InterPro" id="IPR000700">
    <property type="entry name" value="PAS-assoc_C"/>
</dbReference>
<dbReference type="InterPro" id="IPR035965">
    <property type="entry name" value="PAS-like_dom_sf"/>
</dbReference>
<dbReference type="CDD" id="cd01949">
    <property type="entry name" value="GGDEF"/>
    <property type="match status" value="1"/>
</dbReference>
<dbReference type="EC" id="2.7.7.65" evidence="1"/>
<proteinExistence type="predicted"/>
<dbReference type="InterPro" id="IPR050469">
    <property type="entry name" value="Diguanylate_Cyclase"/>
</dbReference>
<evidence type="ECO:0000259" key="4">
    <source>
        <dbReference type="PROSITE" id="PS50112"/>
    </source>
</evidence>
<dbReference type="GO" id="GO:0052621">
    <property type="term" value="F:diguanylate cyclase activity"/>
    <property type="evidence" value="ECO:0007669"/>
    <property type="project" value="UniProtKB-EC"/>
</dbReference>
<dbReference type="Pfam" id="PF22588">
    <property type="entry name" value="dCache_1_like"/>
    <property type="match status" value="1"/>
</dbReference>
<dbReference type="GO" id="GO:0043709">
    <property type="term" value="P:cell adhesion involved in single-species biofilm formation"/>
    <property type="evidence" value="ECO:0007669"/>
    <property type="project" value="TreeGrafter"/>
</dbReference>
<dbReference type="OrthoDB" id="9812260at2"/>
<name>A0A0R3CXR6_9BRAD</name>
<evidence type="ECO:0000259" key="6">
    <source>
        <dbReference type="PROSITE" id="PS50887"/>
    </source>
</evidence>
<evidence type="ECO:0000313" key="8">
    <source>
        <dbReference type="Proteomes" id="UP000051936"/>
    </source>
</evidence>
<dbReference type="RefSeq" id="WP_057756934.1">
    <property type="nucleotide sequence ID" value="NZ_LJYG01000110.1"/>
</dbReference>
<dbReference type="PROSITE" id="PS50887">
    <property type="entry name" value="GGDEF"/>
    <property type="match status" value="1"/>
</dbReference>
<dbReference type="InterPro" id="IPR000160">
    <property type="entry name" value="GGDEF_dom"/>
</dbReference>
<dbReference type="InterPro" id="IPR013655">
    <property type="entry name" value="PAS_fold_3"/>
</dbReference>
<dbReference type="PANTHER" id="PTHR45138">
    <property type="entry name" value="REGULATORY COMPONENTS OF SENSORY TRANSDUCTION SYSTEM"/>
    <property type="match status" value="1"/>
</dbReference>
<dbReference type="PANTHER" id="PTHR45138:SF9">
    <property type="entry name" value="DIGUANYLATE CYCLASE DGCM-RELATED"/>
    <property type="match status" value="1"/>
</dbReference>
<dbReference type="AlphaFoldDB" id="A0A0R3CXR6"/>
<evidence type="ECO:0000256" key="3">
    <source>
        <dbReference type="SAM" id="Phobius"/>
    </source>
</evidence>
<keyword evidence="8" id="KW-1185">Reference proteome</keyword>
<evidence type="ECO:0000256" key="2">
    <source>
        <dbReference type="ARBA" id="ARBA00034247"/>
    </source>
</evidence>
<gene>
    <name evidence="7" type="ORF">AOQ71_34730</name>
</gene>
<accession>A0A0R3CXR6</accession>
<dbReference type="STRING" id="989370.AOQ71_34730"/>
<dbReference type="NCBIfam" id="TIGR00254">
    <property type="entry name" value="GGDEF"/>
    <property type="match status" value="1"/>
</dbReference>
<dbReference type="Proteomes" id="UP000051936">
    <property type="component" value="Unassembled WGS sequence"/>
</dbReference>
<reference evidence="7 8" key="1">
    <citation type="submission" date="2015-09" db="EMBL/GenBank/DDBJ databases">
        <title>Draft Genome Sequence of Bradyrhizobium manausense Strain BR 3351T, a Novel Symbiotic Nitrogen-Fixing Alphaproteobacterium Isolated from Brazilian Amazon Rain Forest.</title>
        <authorList>
            <person name="De Araujo J.L."/>
            <person name="Zilli J.E."/>
        </authorList>
    </citation>
    <scope>NUCLEOTIDE SEQUENCE [LARGE SCALE GENOMIC DNA]</scope>
    <source>
        <strain evidence="7 8">BR3351</strain>
    </source>
</reference>
<dbReference type="InterPro" id="IPR043128">
    <property type="entry name" value="Rev_trsase/Diguanyl_cyclase"/>
</dbReference>
<keyword evidence="3" id="KW-0472">Membrane</keyword>
<dbReference type="SMART" id="SM00091">
    <property type="entry name" value="PAS"/>
    <property type="match status" value="1"/>
</dbReference>
<dbReference type="Gene3D" id="3.30.450.20">
    <property type="entry name" value="PAS domain"/>
    <property type="match status" value="3"/>
</dbReference>
<comment type="caution">
    <text evidence="7">The sequence shown here is derived from an EMBL/GenBank/DDBJ whole genome shotgun (WGS) entry which is preliminary data.</text>
</comment>
<comment type="catalytic activity">
    <reaction evidence="2">
        <text>2 GTP = 3',3'-c-di-GMP + 2 diphosphate</text>
        <dbReference type="Rhea" id="RHEA:24898"/>
        <dbReference type="ChEBI" id="CHEBI:33019"/>
        <dbReference type="ChEBI" id="CHEBI:37565"/>
        <dbReference type="ChEBI" id="CHEBI:58805"/>
        <dbReference type="EC" id="2.7.7.65"/>
    </reaction>
</comment>
<dbReference type="Pfam" id="PF00990">
    <property type="entry name" value="GGDEF"/>
    <property type="match status" value="1"/>
</dbReference>
<dbReference type="Gene3D" id="3.30.70.270">
    <property type="match status" value="1"/>
</dbReference>